<dbReference type="Pfam" id="PF01068">
    <property type="entry name" value="DNA_ligase_A_M"/>
    <property type="match status" value="1"/>
</dbReference>
<dbReference type="GO" id="GO:0003910">
    <property type="term" value="F:DNA ligase (ATP) activity"/>
    <property type="evidence" value="ECO:0007669"/>
    <property type="project" value="UniProtKB-EC"/>
</dbReference>
<dbReference type="GO" id="GO:0005524">
    <property type="term" value="F:ATP binding"/>
    <property type="evidence" value="ECO:0007669"/>
    <property type="project" value="UniProtKB-KW"/>
</dbReference>
<sequence>MPQKSLLSFFSSKPEEKSSSSPPPKKEKIKRRVFLKSDEDSKSPIKSKTSPKVKDTESTSLRQSLKDIGNSESVLSAKEEVKVEFSSDESQSSEPKESIPKKVEKELTPPPVKKRKTLQPVKTKSNSLIPKESSNASKSSVLGIPSKDLSVSYSKIDDFDPSKDSYDPVKDACWGFNEPVPYIAFAKTLELIEGISSRLKITEVLANFYRSVGVLSPKELPNCINMSVNRLGPSYEGLELGIGEGLLIKALTLTTGISNDRIKLELNRLGDLGAVAEAMKSRQQTMFKPKSLTLQVVYDRLKEIAFMVGNASQTKKVKLIQTLLVACRKCEAKYLIRSLQGKLRIGLAEQSVLAALGQAVAMTPFHSVRTLLASGNFPEPDCLDASSRMKSESWKAHCDEIVGRVKQAYAQCPNYEVIVQSLLEDGPDNVHKRCCIKPGIPLRPMLAHPTHGVFEVLKRFDQADFTCEYKYDGERAQIHLLPDGSVRVYSRNQEDNTSKYPDIVNSLVASVVESAKLSSNARRILTSIVNEDNAKSPLKEESEENEPITAFIIDSEAVAWDVDAQQILPFQVLSTRKRKDVQEEDVKVRVCIFAFDLLYLNGVSLTELPLRKRRELLRTVFPTLPGKFVFATSLDSSDTDEIARFMDESIKGNCEGLMVKTLDKGATYEIAKRSRNWLKLKKDYLEGVGDTLDLVVIGGFHGTGKRTGRYGGFLLACYNPDDEEYQTICKVGTGLKDEDLAKLSDFLKDHIIPSAKTYYQYDRNLQPDHWFEPVQVWEVKAADISISPAHKAAAGIADPEKGLSLRFPRFLRVRDDKKPEDATTAAQVYEMYCNQEQVKNADKQPGDDEDFY</sequence>
<evidence type="ECO:0000256" key="1">
    <source>
        <dbReference type="ARBA" id="ARBA00004123"/>
    </source>
</evidence>
<dbReference type="InterPro" id="IPR012309">
    <property type="entry name" value="DNA_ligase_ATP-dep_C"/>
</dbReference>
<dbReference type="GO" id="GO:0006310">
    <property type="term" value="P:DNA recombination"/>
    <property type="evidence" value="ECO:0007669"/>
    <property type="project" value="UniProtKB-KW"/>
</dbReference>
<evidence type="ECO:0000256" key="2">
    <source>
        <dbReference type="ARBA" id="ARBA00007572"/>
    </source>
</evidence>
<dbReference type="Gene3D" id="1.10.3260.10">
    <property type="entry name" value="DNA ligase, ATP-dependent, N-terminal domain"/>
    <property type="match status" value="1"/>
</dbReference>
<keyword evidence="12" id="KW-0131">Cell cycle</keyword>
<evidence type="ECO:0000256" key="9">
    <source>
        <dbReference type="ARBA" id="ARBA00023172"/>
    </source>
</evidence>
<dbReference type="FunFam" id="3.30.470.30:FF:000002">
    <property type="entry name" value="DNA ligase"/>
    <property type="match status" value="1"/>
</dbReference>
<evidence type="ECO:0000256" key="6">
    <source>
        <dbReference type="ARBA" id="ARBA00022741"/>
    </source>
</evidence>
<keyword evidence="3 14" id="KW-0436">Ligase</keyword>
<dbReference type="InterPro" id="IPR012308">
    <property type="entry name" value="DNA_ligase_ATP-dep_N"/>
</dbReference>
<dbReference type="CDD" id="cd07969">
    <property type="entry name" value="OBF_DNA_ligase_I"/>
    <property type="match status" value="1"/>
</dbReference>
<dbReference type="GO" id="GO:0003677">
    <property type="term" value="F:DNA binding"/>
    <property type="evidence" value="ECO:0007669"/>
    <property type="project" value="InterPro"/>
</dbReference>
<keyword evidence="6 14" id="KW-0547">Nucleotide-binding</keyword>
<dbReference type="NCBIfam" id="TIGR00574">
    <property type="entry name" value="dnl1"/>
    <property type="match status" value="1"/>
</dbReference>
<evidence type="ECO:0000256" key="7">
    <source>
        <dbReference type="ARBA" id="ARBA00022763"/>
    </source>
</evidence>
<keyword evidence="11" id="KW-0539">Nucleus</keyword>
<dbReference type="Pfam" id="PF04679">
    <property type="entry name" value="DNA_ligase_A_C"/>
    <property type="match status" value="1"/>
</dbReference>
<dbReference type="PROSITE" id="PS00697">
    <property type="entry name" value="DNA_LIGASE_A1"/>
    <property type="match status" value="1"/>
</dbReference>
<evidence type="ECO:0000256" key="15">
    <source>
        <dbReference type="RuleBase" id="RU004196"/>
    </source>
</evidence>
<evidence type="ECO:0000256" key="12">
    <source>
        <dbReference type="ARBA" id="ARBA00023306"/>
    </source>
</evidence>
<evidence type="ECO:0000256" key="10">
    <source>
        <dbReference type="ARBA" id="ARBA00023204"/>
    </source>
</evidence>
<evidence type="ECO:0000256" key="8">
    <source>
        <dbReference type="ARBA" id="ARBA00022840"/>
    </source>
</evidence>
<dbReference type="Pfam" id="PF04675">
    <property type="entry name" value="DNA_ligase_A_N"/>
    <property type="match status" value="1"/>
</dbReference>
<keyword evidence="4" id="KW-0132">Cell division</keyword>
<dbReference type="CDD" id="cd07900">
    <property type="entry name" value="Adenylation_DNA_ligase_I_Euk"/>
    <property type="match status" value="1"/>
</dbReference>
<evidence type="ECO:0000256" key="5">
    <source>
        <dbReference type="ARBA" id="ARBA00022705"/>
    </source>
</evidence>
<keyword evidence="10 14" id="KW-0234">DNA repair</keyword>
<comment type="similarity">
    <text evidence="2 15">Belongs to the ATP-dependent DNA ligase family.</text>
</comment>
<dbReference type="GO" id="GO:0071897">
    <property type="term" value="P:DNA biosynthetic process"/>
    <property type="evidence" value="ECO:0007669"/>
    <property type="project" value="InterPro"/>
</dbReference>
<evidence type="ECO:0000259" key="17">
    <source>
        <dbReference type="PROSITE" id="PS50160"/>
    </source>
</evidence>
<dbReference type="Gene3D" id="2.40.50.140">
    <property type="entry name" value="Nucleic acid-binding proteins"/>
    <property type="match status" value="1"/>
</dbReference>
<comment type="subcellular location">
    <subcellularLocation>
        <location evidence="1">Nucleus</location>
    </subcellularLocation>
</comment>
<evidence type="ECO:0000256" key="14">
    <source>
        <dbReference type="RuleBase" id="RU000617"/>
    </source>
</evidence>
<reference evidence="18 19" key="1">
    <citation type="submission" date="2019-07" db="EMBL/GenBank/DDBJ databases">
        <authorList>
            <person name="Jastrzebski P J."/>
            <person name="Paukszto L."/>
            <person name="Jastrzebski P J."/>
        </authorList>
    </citation>
    <scope>NUCLEOTIDE SEQUENCE [LARGE SCALE GENOMIC DNA]</scope>
    <source>
        <strain evidence="18 19">WMS-il1</strain>
    </source>
</reference>
<feature type="compositionally biased region" description="Basic and acidic residues" evidence="16">
    <location>
        <begin position="94"/>
        <end position="107"/>
    </location>
</feature>
<protein>
    <recommendedName>
        <fullName evidence="14">DNA ligase</fullName>
        <ecNumber evidence="14">6.5.1.1</ecNumber>
    </recommendedName>
</protein>
<dbReference type="InterPro" id="IPR050191">
    <property type="entry name" value="ATP-dep_DNA_ligase"/>
</dbReference>
<keyword evidence="9 14" id="KW-0233">DNA recombination</keyword>
<dbReference type="InterPro" id="IPR012340">
    <property type="entry name" value="NA-bd_OB-fold"/>
</dbReference>
<dbReference type="SUPFAM" id="SSF50249">
    <property type="entry name" value="Nucleic acid-binding proteins"/>
    <property type="match status" value="1"/>
</dbReference>
<dbReference type="PROSITE" id="PS00333">
    <property type="entry name" value="DNA_LIGASE_A2"/>
    <property type="match status" value="1"/>
</dbReference>
<accession>A0A564Y6X3</accession>
<dbReference type="InterPro" id="IPR000977">
    <property type="entry name" value="DNA_ligase_ATP-dep"/>
</dbReference>
<evidence type="ECO:0000313" key="18">
    <source>
        <dbReference type="EMBL" id="VUZ42896.1"/>
    </source>
</evidence>
<dbReference type="GO" id="GO:0005634">
    <property type="term" value="C:nucleus"/>
    <property type="evidence" value="ECO:0007669"/>
    <property type="project" value="UniProtKB-SubCell"/>
</dbReference>
<dbReference type="GO" id="GO:1903461">
    <property type="term" value="P:Okazaki fragment processing involved in mitotic DNA replication"/>
    <property type="evidence" value="ECO:0007669"/>
    <property type="project" value="TreeGrafter"/>
</dbReference>
<gene>
    <name evidence="18" type="ORF">WMSIL1_LOCUS3344</name>
</gene>
<dbReference type="Proteomes" id="UP000321570">
    <property type="component" value="Unassembled WGS sequence"/>
</dbReference>
<dbReference type="PANTHER" id="PTHR45674">
    <property type="entry name" value="DNA LIGASE 1/3 FAMILY MEMBER"/>
    <property type="match status" value="1"/>
</dbReference>
<evidence type="ECO:0000256" key="16">
    <source>
        <dbReference type="SAM" id="MobiDB-lite"/>
    </source>
</evidence>
<dbReference type="FunFam" id="1.10.3260.10:FF:000001">
    <property type="entry name" value="DNA ligase"/>
    <property type="match status" value="1"/>
</dbReference>
<name>A0A564Y6X3_HYMDI</name>
<dbReference type="EC" id="6.5.1.1" evidence="14"/>
<feature type="region of interest" description="Disordered" evidence="16">
    <location>
        <begin position="1"/>
        <end position="140"/>
    </location>
</feature>
<organism evidence="18 19">
    <name type="scientific">Hymenolepis diminuta</name>
    <name type="common">Rat tapeworm</name>
    <dbReference type="NCBI Taxonomy" id="6216"/>
    <lineage>
        <taxon>Eukaryota</taxon>
        <taxon>Metazoa</taxon>
        <taxon>Spiralia</taxon>
        <taxon>Lophotrochozoa</taxon>
        <taxon>Platyhelminthes</taxon>
        <taxon>Cestoda</taxon>
        <taxon>Eucestoda</taxon>
        <taxon>Cyclophyllidea</taxon>
        <taxon>Hymenolepididae</taxon>
        <taxon>Hymenolepis</taxon>
    </lineage>
</organism>
<keyword evidence="8 14" id="KW-0067">ATP-binding</keyword>
<keyword evidence="5" id="KW-0235">DNA replication</keyword>
<dbReference type="EMBL" id="CABIJS010000110">
    <property type="protein sequence ID" value="VUZ42896.1"/>
    <property type="molecule type" value="Genomic_DNA"/>
</dbReference>
<dbReference type="InterPro" id="IPR012310">
    <property type="entry name" value="DNA_ligase_ATP-dep_cent"/>
</dbReference>
<dbReference type="SUPFAM" id="SSF117018">
    <property type="entry name" value="ATP-dependent DNA ligase DNA-binding domain"/>
    <property type="match status" value="1"/>
</dbReference>
<dbReference type="InterPro" id="IPR016059">
    <property type="entry name" value="DNA_ligase_ATP-dep_CS"/>
</dbReference>
<evidence type="ECO:0000256" key="11">
    <source>
        <dbReference type="ARBA" id="ARBA00023242"/>
    </source>
</evidence>
<dbReference type="FunFam" id="2.40.50.140:FF:000062">
    <property type="entry name" value="DNA ligase"/>
    <property type="match status" value="1"/>
</dbReference>
<comment type="catalytic activity">
    <reaction evidence="13 14">
        <text>ATP + (deoxyribonucleotide)n-3'-hydroxyl + 5'-phospho-(deoxyribonucleotide)m = (deoxyribonucleotide)n+m + AMP + diphosphate.</text>
        <dbReference type="EC" id="6.5.1.1"/>
    </reaction>
</comment>
<dbReference type="GO" id="GO:0005739">
    <property type="term" value="C:mitochondrion"/>
    <property type="evidence" value="ECO:0007669"/>
    <property type="project" value="TreeGrafter"/>
</dbReference>
<dbReference type="SUPFAM" id="SSF56091">
    <property type="entry name" value="DNA ligase/mRNA capping enzyme, catalytic domain"/>
    <property type="match status" value="1"/>
</dbReference>
<evidence type="ECO:0000256" key="3">
    <source>
        <dbReference type="ARBA" id="ARBA00022598"/>
    </source>
</evidence>
<dbReference type="GO" id="GO:0006281">
    <property type="term" value="P:DNA repair"/>
    <property type="evidence" value="ECO:0007669"/>
    <property type="project" value="UniProtKB-KW"/>
</dbReference>
<dbReference type="Gene3D" id="3.30.470.30">
    <property type="entry name" value="DNA ligase/mRNA capping enzyme"/>
    <property type="match status" value="1"/>
</dbReference>
<dbReference type="PANTHER" id="PTHR45674:SF4">
    <property type="entry name" value="DNA LIGASE 1"/>
    <property type="match status" value="1"/>
</dbReference>
<proteinExistence type="inferred from homology"/>
<feature type="domain" description="ATP-dependent DNA ligase family profile" evidence="17">
    <location>
        <begin position="583"/>
        <end position="719"/>
    </location>
</feature>
<keyword evidence="7 14" id="KW-0227">DNA damage</keyword>
<dbReference type="Gene3D" id="3.30.1490.70">
    <property type="match status" value="1"/>
</dbReference>
<dbReference type="GO" id="GO:0051301">
    <property type="term" value="P:cell division"/>
    <property type="evidence" value="ECO:0007669"/>
    <property type="project" value="UniProtKB-KW"/>
</dbReference>
<dbReference type="InterPro" id="IPR036599">
    <property type="entry name" value="DNA_ligase_N_sf"/>
</dbReference>
<dbReference type="PROSITE" id="PS50160">
    <property type="entry name" value="DNA_LIGASE_A3"/>
    <property type="match status" value="1"/>
</dbReference>
<evidence type="ECO:0000256" key="13">
    <source>
        <dbReference type="ARBA" id="ARBA00034003"/>
    </source>
</evidence>
<evidence type="ECO:0000256" key="4">
    <source>
        <dbReference type="ARBA" id="ARBA00022618"/>
    </source>
</evidence>
<feature type="compositionally biased region" description="Polar residues" evidence="16">
    <location>
        <begin position="1"/>
        <end position="10"/>
    </location>
</feature>
<evidence type="ECO:0000313" key="19">
    <source>
        <dbReference type="Proteomes" id="UP000321570"/>
    </source>
</evidence>
<feature type="compositionally biased region" description="Polar residues" evidence="16">
    <location>
        <begin position="120"/>
        <end position="140"/>
    </location>
</feature>
<keyword evidence="19" id="KW-1185">Reference proteome</keyword>
<dbReference type="AlphaFoldDB" id="A0A564Y6X3"/>